<dbReference type="Proteomes" id="UP000006263">
    <property type="component" value="Unassembled WGS sequence"/>
</dbReference>
<sequence>MTQLVNVSFTPYYRFFYYAKSLLLCSNRVIRMLPNTKCPWMLLFLFWIGYSHASEQETLIVGCQDIDYYPHYNFNLADDKGYAWAVLEAFSKQSGHQFEYRAYPIKRLQRELADGNIAFVYPDNAGWQSLHQKIDSHKLLSEPLITASSGTIVLEKREFNPIEKFSSLAVPHGFTPEHWLEVIAQKRLHLLEVDTPIAALNLVLKDRVDGADIESHVASHLLAQSGQQSKVRLAKSLPHGPVTFHLSTIKRRDVIEQLNAFIASNQALMTQLRAEYQL</sequence>
<dbReference type="AlphaFoldDB" id="K6XPP7"/>
<dbReference type="Gene3D" id="3.40.190.10">
    <property type="entry name" value="Periplasmic binding protein-like II"/>
    <property type="match status" value="2"/>
</dbReference>
<dbReference type="SUPFAM" id="SSF53850">
    <property type="entry name" value="Periplasmic binding protein-like II"/>
    <property type="match status" value="1"/>
</dbReference>
<dbReference type="RefSeq" id="WP_006990780.1">
    <property type="nucleotide sequence ID" value="NZ_BAEP01000004.1"/>
</dbReference>
<evidence type="ECO:0000313" key="2">
    <source>
        <dbReference type="Proteomes" id="UP000006263"/>
    </source>
</evidence>
<proteinExistence type="predicted"/>
<dbReference type="eggNOG" id="COG0834">
    <property type="taxonomic scope" value="Bacteria"/>
</dbReference>
<accession>K6XPP7</accession>
<organism evidence="1 2">
    <name type="scientific">Paraglaciecola mesophila KMM 241</name>
    <dbReference type="NCBI Taxonomy" id="1128912"/>
    <lineage>
        <taxon>Bacteria</taxon>
        <taxon>Pseudomonadati</taxon>
        <taxon>Pseudomonadota</taxon>
        <taxon>Gammaproteobacteria</taxon>
        <taxon>Alteromonadales</taxon>
        <taxon>Alteromonadaceae</taxon>
        <taxon>Paraglaciecola</taxon>
    </lineage>
</organism>
<evidence type="ECO:0000313" key="1">
    <source>
        <dbReference type="EMBL" id="GAC22629.1"/>
    </source>
</evidence>
<protein>
    <recommendedName>
        <fullName evidence="3">Solute-binding protein family 3/N-terminal domain-containing protein</fullName>
    </recommendedName>
</protein>
<name>K6XPP7_9ALTE</name>
<dbReference type="EMBL" id="BAEP01000004">
    <property type="protein sequence ID" value="GAC22629.1"/>
    <property type="molecule type" value="Genomic_DNA"/>
</dbReference>
<gene>
    <name evidence="1" type="ORF">GMES_0320</name>
</gene>
<comment type="caution">
    <text evidence="1">The sequence shown here is derived from an EMBL/GenBank/DDBJ whole genome shotgun (WGS) entry which is preliminary data.</text>
</comment>
<evidence type="ECO:0008006" key="3">
    <source>
        <dbReference type="Google" id="ProtNLM"/>
    </source>
</evidence>
<reference evidence="1 2" key="1">
    <citation type="journal article" date="2017" name="Antonie Van Leeuwenhoek">
        <title>Rhizobium rhizosphaerae sp. nov., a novel species isolated from rice rhizosphere.</title>
        <authorList>
            <person name="Zhao J.J."/>
            <person name="Zhang J."/>
            <person name="Zhang R.J."/>
            <person name="Zhang C.W."/>
            <person name="Yin H.Q."/>
            <person name="Zhang X.X."/>
        </authorList>
    </citation>
    <scope>NUCLEOTIDE SEQUENCE [LARGE SCALE GENOMIC DNA]</scope>
    <source>
        <strain evidence="1 2">KMM 241</strain>
    </source>
</reference>